<feature type="transmembrane region" description="Helical" evidence="7">
    <location>
        <begin position="128"/>
        <end position="147"/>
    </location>
</feature>
<dbReference type="GO" id="GO:0006605">
    <property type="term" value="P:protein targeting"/>
    <property type="evidence" value="ECO:0007669"/>
    <property type="project" value="UniProtKB-UniRule"/>
</dbReference>
<evidence type="ECO:0000256" key="4">
    <source>
        <dbReference type="ARBA" id="ARBA00022692"/>
    </source>
</evidence>
<evidence type="ECO:0000256" key="1">
    <source>
        <dbReference type="ARBA" id="ARBA00004651"/>
    </source>
</evidence>
<evidence type="ECO:0000256" key="5">
    <source>
        <dbReference type="ARBA" id="ARBA00022989"/>
    </source>
</evidence>
<comment type="caution">
    <text evidence="8">The sequence shown here is derived from an EMBL/GenBank/DDBJ whole genome shotgun (WGS) entry which is preliminary data.</text>
</comment>
<comment type="subcellular location">
    <subcellularLocation>
        <location evidence="1 7">Cell membrane</location>
        <topology evidence="1 7">Multi-pass membrane protein</topology>
    </subcellularLocation>
</comment>
<dbReference type="GO" id="GO:0005886">
    <property type="term" value="C:plasma membrane"/>
    <property type="evidence" value="ECO:0007669"/>
    <property type="project" value="UniProtKB-SubCell"/>
</dbReference>
<name>A0A6L2ZRR9_9ENTR</name>
<evidence type="ECO:0000313" key="8">
    <source>
        <dbReference type="EMBL" id="GFN47074.1"/>
    </source>
</evidence>
<organism evidence="8 9">
    <name type="scientific">Candidatus Regiella insecticola</name>
    <dbReference type="NCBI Taxonomy" id="138073"/>
    <lineage>
        <taxon>Bacteria</taxon>
        <taxon>Pseudomonadati</taxon>
        <taxon>Pseudomonadota</taxon>
        <taxon>Gammaproteobacteria</taxon>
        <taxon>Enterobacterales</taxon>
        <taxon>Enterobacteriaceae</taxon>
        <taxon>aphid secondary symbionts</taxon>
        <taxon>Candidatus Regiella</taxon>
    </lineage>
</organism>
<keyword evidence="4 7" id="KW-0812">Transmembrane</keyword>
<sequence>MQNTLIFEIFDYFSATALSSARIAPAFFLLPFFNKNVLSAGIRIPLTMLVAFALWPHAPTERPPFDALVYLGLISREVTIGLLLASVIAWPFWVLHAVGSIVDNQRGATISSSIDPISGVDTSELANFFNLFAAVIFLQGGGMTLLLEVYDASYRFCDPLTECSPALSPLLSILTQLMVKALVLASPVIAALLMTEAILGLLSRFAPQLNAFSIALTIKGTVAFVIIMIYFSARLPDIIMQLSFHPDLLNIWFNQLLK</sequence>
<dbReference type="RefSeq" id="WP_176488616.1">
    <property type="nucleotide sequence ID" value="NZ_BLXO01000007.1"/>
</dbReference>
<feature type="transmembrane region" description="Helical" evidence="7">
    <location>
        <begin position="12"/>
        <end position="31"/>
    </location>
</feature>
<gene>
    <name evidence="8" type="primary">spaR</name>
    <name evidence="8" type="ORF">RINTU1_29400</name>
</gene>
<dbReference type="PRINTS" id="PR00953">
    <property type="entry name" value="TYPE3IMRPROT"/>
</dbReference>
<proteinExistence type="inferred from homology"/>
<dbReference type="Proteomes" id="UP000504714">
    <property type="component" value="Unassembled WGS sequence"/>
</dbReference>
<evidence type="ECO:0000313" key="9">
    <source>
        <dbReference type="Proteomes" id="UP000504714"/>
    </source>
</evidence>
<comment type="similarity">
    <text evidence="2 7">Belongs to the FliR/MopE/SpaR family.</text>
</comment>
<keyword evidence="3 7" id="KW-1003">Cell membrane</keyword>
<dbReference type="InterPro" id="IPR006304">
    <property type="entry name" value="T3SS_SpaR/YscT"/>
</dbReference>
<dbReference type="InterPro" id="IPR002010">
    <property type="entry name" value="T3SS_IM_R"/>
</dbReference>
<dbReference type="PANTHER" id="PTHR30065:SF1">
    <property type="entry name" value="SURFACE PRESENTATION OF ANTIGENS PROTEIN SPAR"/>
    <property type="match status" value="1"/>
</dbReference>
<evidence type="ECO:0000256" key="3">
    <source>
        <dbReference type="ARBA" id="ARBA00022475"/>
    </source>
</evidence>
<keyword evidence="6 7" id="KW-0472">Membrane</keyword>
<feature type="transmembrane region" description="Helical" evidence="7">
    <location>
        <begin position="209"/>
        <end position="231"/>
    </location>
</feature>
<evidence type="ECO:0000256" key="7">
    <source>
        <dbReference type="RuleBase" id="RU362072"/>
    </source>
</evidence>
<feature type="transmembrane region" description="Helical" evidence="7">
    <location>
        <begin position="181"/>
        <end position="203"/>
    </location>
</feature>
<dbReference type="NCBIfam" id="TIGR01401">
    <property type="entry name" value="fliR_like_III"/>
    <property type="match status" value="1"/>
</dbReference>
<evidence type="ECO:0000256" key="2">
    <source>
        <dbReference type="ARBA" id="ARBA00009772"/>
    </source>
</evidence>
<dbReference type="Pfam" id="PF01311">
    <property type="entry name" value="Bac_export_1"/>
    <property type="match status" value="1"/>
</dbReference>
<feature type="transmembrane region" description="Helical" evidence="7">
    <location>
        <begin position="67"/>
        <end position="93"/>
    </location>
</feature>
<keyword evidence="5 7" id="KW-1133">Transmembrane helix</keyword>
<evidence type="ECO:0000256" key="6">
    <source>
        <dbReference type="ARBA" id="ARBA00023136"/>
    </source>
</evidence>
<dbReference type="PANTHER" id="PTHR30065">
    <property type="entry name" value="FLAGELLAR BIOSYNTHETIC PROTEIN FLIR"/>
    <property type="match status" value="1"/>
</dbReference>
<dbReference type="EMBL" id="BLXO01000007">
    <property type="protein sequence ID" value="GFN47074.1"/>
    <property type="molecule type" value="Genomic_DNA"/>
</dbReference>
<dbReference type="AlphaFoldDB" id="A0A6L2ZRR9"/>
<reference evidence="8 9" key="1">
    <citation type="submission" date="2020-06" db="EMBL/GenBank/DDBJ databases">
        <title>The genome sequence of Candidatus Regiella insecticola strain Tut.</title>
        <authorList>
            <person name="Nikoh N."/>
            <person name="Tsuchida T."/>
            <person name="Koga R."/>
            <person name="Oshima K."/>
            <person name="Hattori M."/>
            <person name="Fukatsu T."/>
        </authorList>
    </citation>
    <scope>NUCLEOTIDE SEQUENCE [LARGE SCALE GENOMIC DNA]</scope>
    <source>
        <strain evidence="8 9">Tut</strain>
    </source>
</reference>
<protein>
    <submittedName>
        <fullName evidence="8">Type III needle complex export protein</fullName>
    </submittedName>
</protein>
<accession>A0A6L2ZRR9</accession>
<feature type="transmembrane region" description="Helical" evidence="7">
    <location>
        <begin position="37"/>
        <end position="55"/>
    </location>
</feature>